<dbReference type="InterPro" id="IPR008628">
    <property type="entry name" value="GPP34-like"/>
</dbReference>
<accession>A0ABP7DA56</accession>
<dbReference type="PANTHER" id="PTHR12704">
    <property type="entry name" value="TRANS-GOLGI PROTEIN GMX33"/>
    <property type="match status" value="1"/>
</dbReference>
<keyword evidence="4" id="KW-0472">Membrane</keyword>
<dbReference type="Proteomes" id="UP001500902">
    <property type="component" value="Unassembled WGS sequence"/>
</dbReference>
<comment type="caution">
    <text evidence="5">The sequence shown here is derived from an EMBL/GenBank/DDBJ whole genome shotgun (WGS) entry which is preliminary data.</text>
</comment>
<protein>
    <recommendedName>
        <fullName evidence="7">Golgi phosphoprotein 3 (GPP34)</fullName>
    </recommendedName>
</protein>
<reference evidence="6" key="1">
    <citation type="journal article" date="2019" name="Int. J. Syst. Evol. Microbiol.">
        <title>The Global Catalogue of Microorganisms (GCM) 10K type strain sequencing project: providing services to taxonomists for standard genome sequencing and annotation.</title>
        <authorList>
            <consortium name="The Broad Institute Genomics Platform"/>
            <consortium name="The Broad Institute Genome Sequencing Center for Infectious Disease"/>
            <person name="Wu L."/>
            <person name="Ma J."/>
        </authorList>
    </citation>
    <scope>NUCLEOTIDE SEQUENCE [LARGE SCALE GENOMIC DNA]</scope>
    <source>
        <strain evidence="6">JCM 16904</strain>
    </source>
</reference>
<dbReference type="Gene3D" id="1.10.3630.10">
    <property type="entry name" value="yeast vps74-n-term truncation variant domain like"/>
    <property type="match status" value="1"/>
</dbReference>
<dbReference type="EMBL" id="BAAAZP010000163">
    <property type="protein sequence ID" value="GAA3701475.1"/>
    <property type="molecule type" value="Genomic_DNA"/>
</dbReference>
<keyword evidence="6" id="KW-1185">Reference proteome</keyword>
<dbReference type="Pfam" id="PF05719">
    <property type="entry name" value="GPP34"/>
    <property type="match status" value="1"/>
</dbReference>
<sequence length="228" mass="24017">MQSDMLIVEDLMLLMLDDETGAIAGAGTLHYTLGGAVLVELALRGRVETDEGRPGLNGPKVIAVGDGPLSDPLLQSAYEKVAERPQRVQPLLLAIGGGLWKPVIDRLVERGLIRRESRRVLGVFRTTRLPAEDTGHEAELRRKVRAVLEDGESPDARTAAVIALLSSSGTLPALRPPLAWSAKVHERAKELEDGSWGAAAVNAAVARTAAAIAASSTAVSVAVITAVT</sequence>
<comment type="subcellular location">
    <subcellularLocation>
        <location evidence="1">Golgi apparatus membrane</location>
        <topology evidence="1">Peripheral membrane protein</topology>
        <orientation evidence="1">Cytoplasmic side</orientation>
    </subcellularLocation>
</comment>
<keyword evidence="2" id="KW-0333">Golgi apparatus</keyword>
<evidence type="ECO:0000313" key="5">
    <source>
        <dbReference type="EMBL" id="GAA3701475.1"/>
    </source>
</evidence>
<keyword evidence="3" id="KW-0446">Lipid-binding</keyword>
<evidence type="ECO:0008006" key="7">
    <source>
        <dbReference type="Google" id="ProtNLM"/>
    </source>
</evidence>
<evidence type="ECO:0000313" key="6">
    <source>
        <dbReference type="Proteomes" id="UP001500902"/>
    </source>
</evidence>
<proteinExistence type="predicted"/>
<dbReference type="PANTHER" id="PTHR12704:SF2">
    <property type="entry name" value="GOLGI PHOSPHOPROTEIN 3 HOMOLOG SAURON"/>
    <property type="match status" value="1"/>
</dbReference>
<evidence type="ECO:0000256" key="3">
    <source>
        <dbReference type="ARBA" id="ARBA00023121"/>
    </source>
</evidence>
<gene>
    <name evidence="5" type="ORF">GCM10022224_079190</name>
</gene>
<evidence type="ECO:0000256" key="1">
    <source>
        <dbReference type="ARBA" id="ARBA00004255"/>
    </source>
</evidence>
<evidence type="ECO:0000256" key="2">
    <source>
        <dbReference type="ARBA" id="ARBA00023034"/>
    </source>
</evidence>
<dbReference type="RefSeq" id="WP_344890346.1">
    <property type="nucleotide sequence ID" value="NZ_BAAAZP010000163.1"/>
</dbReference>
<organism evidence="5 6">
    <name type="scientific">Nonomuraea antimicrobica</name>
    <dbReference type="NCBI Taxonomy" id="561173"/>
    <lineage>
        <taxon>Bacteria</taxon>
        <taxon>Bacillati</taxon>
        <taxon>Actinomycetota</taxon>
        <taxon>Actinomycetes</taxon>
        <taxon>Streptosporangiales</taxon>
        <taxon>Streptosporangiaceae</taxon>
        <taxon>Nonomuraea</taxon>
    </lineage>
</organism>
<evidence type="ECO:0000256" key="4">
    <source>
        <dbReference type="ARBA" id="ARBA00023136"/>
    </source>
</evidence>
<name>A0ABP7DA56_9ACTN</name>
<dbReference type="InterPro" id="IPR038261">
    <property type="entry name" value="GPP34-like_sf"/>
</dbReference>